<feature type="compositionally biased region" description="Basic residues" evidence="1">
    <location>
        <begin position="107"/>
        <end position="119"/>
    </location>
</feature>
<gene>
    <name evidence="2" type="ORF">AVDCRST_MAG30-2229</name>
</gene>
<feature type="compositionally biased region" description="Basic and acidic residues" evidence="1">
    <location>
        <begin position="64"/>
        <end position="77"/>
    </location>
</feature>
<accession>A0A6J4SVY5</accession>
<evidence type="ECO:0000256" key="1">
    <source>
        <dbReference type="SAM" id="MobiDB-lite"/>
    </source>
</evidence>
<feature type="compositionally biased region" description="Basic and acidic residues" evidence="1">
    <location>
        <begin position="198"/>
        <end position="210"/>
    </location>
</feature>
<feature type="compositionally biased region" description="Low complexity" evidence="1">
    <location>
        <begin position="166"/>
        <end position="181"/>
    </location>
</feature>
<feature type="compositionally biased region" description="Basic and acidic residues" evidence="1">
    <location>
        <begin position="154"/>
        <end position="165"/>
    </location>
</feature>
<reference evidence="2" key="1">
    <citation type="submission" date="2020-02" db="EMBL/GenBank/DDBJ databases">
        <authorList>
            <person name="Meier V. D."/>
        </authorList>
    </citation>
    <scope>NUCLEOTIDE SEQUENCE</scope>
    <source>
        <strain evidence="2">AVDCRST_MAG30</strain>
    </source>
</reference>
<name>A0A6J4SVY5_9ACTN</name>
<evidence type="ECO:0000313" key="2">
    <source>
        <dbReference type="EMBL" id="CAA9506522.1"/>
    </source>
</evidence>
<feature type="compositionally biased region" description="Low complexity" evidence="1">
    <location>
        <begin position="79"/>
        <end position="106"/>
    </location>
</feature>
<feature type="non-terminal residue" evidence="2">
    <location>
        <position position="1"/>
    </location>
</feature>
<proteinExistence type="predicted"/>
<feature type="non-terminal residue" evidence="2">
    <location>
        <position position="284"/>
    </location>
</feature>
<feature type="compositionally biased region" description="Basic residues" evidence="1">
    <location>
        <begin position="138"/>
        <end position="153"/>
    </location>
</feature>
<sequence length="284" mass="30077">ADAALPGRPHGRAVVQAARPRAAVPDAREPARPRRPGRPPPGGGRGDRRHPQPAPARRAGTRGPRADRRCGPHDRLRLGRLPGLARLGVPLPGGRPAAVPAALLARPRPRGPARARGTRARPADVVGLDGPAREVQRPRGHGLPRARGPARRPGHLDPARADPRARALPPRRTAVGDRVGPGPRPRRDGLARRRRAPRGLEPRARPDAAPRRPRAGPPARARPADDLRPGALERPVDRARPHALGGVVARAQPGPALPRQRDLPAVAVPRAPQPGARDGAHQAV</sequence>
<protein>
    <submittedName>
        <fullName evidence="2">Uncharacterized protein</fullName>
    </submittedName>
</protein>
<dbReference type="EMBL" id="CADCVS010000292">
    <property type="protein sequence ID" value="CAA9506522.1"/>
    <property type="molecule type" value="Genomic_DNA"/>
</dbReference>
<feature type="compositionally biased region" description="Low complexity" evidence="1">
    <location>
        <begin position="12"/>
        <end position="25"/>
    </location>
</feature>
<organism evidence="2">
    <name type="scientific">uncultured Solirubrobacteraceae bacterium</name>
    <dbReference type="NCBI Taxonomy" id="1162706"/>
    <lineage>
        <taxon>Bacteria</taxon>
        <taxon>Bacillati</taxon>
        <taxon>Actinomycetota</taxon>
        <taxon>Thermoleophilia</taxon>
        <taxon>Solirubrobacterales</taxon>
        <taxon>Solirubrobacteraceae</taxon>
        <taxon>environmental samples</taxon>
    </lineage>
</organism>
<dbReference type="AlphaFoldDB" id="A0A6J4SVY5"/>
<feature type="region of interest" description="Disordered" evidence="1">
    <location>
        <begin position="1"/>
        <end position="284"/>
    </location>
</feature>